<sequence length="189" mass="20626">MGADSEVHAGGARLQYKPTLRRRSMHIGRVRGACERVPLAGHTPPCALTDSVTLNMINHLLPYEIIAFLPFNGQCRAWKSEELAPVRCLRSRPPRLEHDCASGLEGAVLELDNVLKCAEHMQEATLELGAGEVSSLPVTNSCRTFSWSEKPKSQPSHTVCDYNQAMKKPCTAVWSSETSSAESPGVAVK</sequence>
<evidence type="ECO:0000313" key="1">
    <source>
        <dbReference type="EMBL" id="GBP38140.1"/>
    </source>
</evidence>
<dbReference type="EMBL" id="BGZK01000344">
    <property type="protein sequence ID" value="GBP38140.1"/>
    <property type="molecule type" value="Genomic_DNA"/>
</dbReference>
<dbReference type="Proteomes" id="UP000299102">
    <property type="component" value="Unassembled WGS sequence"/>
</dbReference>
<organism evidence="1 2">
    <name type="scientific">Eumeta variegata</name>
    <name type="common">Bagworm moth</name>
    <name type="synonym">Eumeta japonica</name>
    <dbReference type="NCBI Taxonomy" id="151549"/>
    <lineage>
        <taxon>Eukaryota</taxon>
        <taxon>Metazoa</taxon>
        <taxon>Ecdysozoa</taxon>
        <taxon>Arthropoda</taxon>
        <taxon>Hexapoda</taxon>
        <taxon>Insecta</taxon>
        <taxon>Pterygota</taxon>
        <taxon>Neoptera</taxon>
        <taxon>Endopterygota</taxon>
        <taxon>Lepidoptera</taxon>
        <taxon>Glossata</taxon>
        <taxon>Ditrysia</taxon>
        <taxon>Tineoidea</taxon>
        <taxon>Psychidae</taxon>
        <taxon>Oiketicinae</taxon>
        <taxon>Eumeta</taxon>
    </lineage>
</organism>
<proteinExistence type="predicted"/>
<keyword evidence="2" id="KW-1185">Reference proteome</keyword>
<reference evidence="1 2" key="1">
    <citation type="journal article" date="2019" name="Commun. Biol.">
        <title>The bagworm genome reveals a unique fibroin gene that provides high tensile strength.</title>
        <authorList>
            <person name="Kono N."/>
            <person name="Nakamura H."/>
            <person name="Ohtoshi R."/>
            <person name="Tomita M."/>
            <person name="Numata K."/>
            <person name="Arakawa K."/>
        </authorList>
    </citation>
    <scope>NUCLEOTIDE SEQUENCE [LARGE SCALE GENOMIC DNA]</scope>
</reference>
<accession>A0A4C1VHS5</accession>
<name>A0A4C1VHS5_EUMVA</name>
<comment type="caution">
    <text evidence="1">The sequence shown here is derived from an EMBL/GenBank/DDBJ whole genome shotgun (WGS) entry which is preliminary data.</text>
</comment>
<dbReference type="AlphaFoldDB" id="A0A4C1VHS5"/>
<protein>
    <submittedName>
        <fullName evidence="1">Uncharacterized protein</fullName>
    </submittedName>
</protein>
<evidence type="ECO:0000313" key="2">
    <source>
        <dbReference type="Proteomes" id="UP000299102"/>
    </source>
</evidence>
<gene>
    <name evidence="1" type="ORF">EVAR_80424_1</name>
</gene>